<evidence type="ECO:0000313" key="2">
    <source>
        <dbReference type="Proteomes" id="UP001177003"/>
    </source>
</evidence>
<reference evidence="1" key="1">
    <citation type="submission" date="2023-04" db="EMBL/GenBank/DDBJ databases">
        <authorList>
            <person name="Vijverberg K."/>
            <person name="Xiong W."/>
            <person name="Schranz E."/>
        </authorList>
    </citation>
    <scope>NUCLEOTIDE SEQUENCE</scope>
</reference>
<name>A0AA35VEZ3_LACSI</name>
<sequence length="151" mass="17435">MKMTEVPGALSCFVLKNFNSEIKKIVLQRGVIDVIKESVKEIVVLPLGRKQFSKLLFKTKEDKCYEEWTNQFDDKQMIRLQDTKMKIVSTNKTNMNFTMNFIALLINSLIESSSLGKANTNPLDYIISKTKIKNIDWCAYLIDSLVKNKVF</sequence>
<gene>
    <name evidence="1" type="ORF">LSALG_LOCUS5571</name>
</gene>
<protein>
    <submittedName>
        <fullName evidence="1">Uncharacterized protein</fullName>
    </submittedName>
</protein>
<accession>A0AA35VEZ3</accession>
<dbReference type="PANTHER" id="PTHR34835">
    <property type="entry name" value="OS07G0283600 PROTEIN-RELATED"/>
    <property type="match status" value="1"/>
</dbReference>
<proteinExistence type="predicted"/>
<evidence type="ECO:0000313" key="1">
    <source>
        <dbReference type="EMBL" id="CAI9264940.1"/>
    </source>
</evidence>
<keyword evidence="2" id="KW-1185">Reference proteome</keyword>
<dbReference type="PANTHER" id="PTHR34835:SF90">
    <property type="entry name" value="AMINOTRANSFERASE-LIKE PLANT MOBILE DOMAIN-CONTAINING PROTEIN"/>
    <property type="match status" value="1"/>
</dbReference>
<dbReference type="EMBL" id="OX465086">
    <property type="protein sequence ID" value="CAI9264940.1"/>
    <property type="molecule type" value="Genomic_DNA"/>
</dbReference>
<dbReference type="Proteomes" id="UP001177003">
    <property type="component" value="Chromosome 0"/>
</dbReference>
<organism evidence="1 2">
    <name type="scientific">Lactuca saligna</name>
    <name type="common">Willowleaf lettuce</name>
    <dbReference type="NCBI Taxonomy" id="75948"/>
    <lineage>
        <taxon>Eukaryota</taxon>
        <taxon>Viridiplantae</taxon>
        <taxon>Streptophyta</taxon>
        <taxon>Embryophyta</taxon>
        <taxon>Tracheophyta</taxon>
        <taxon>Spermatophyta</taxon>
        <taxon>Magnoliopsida</taxon>
        <taxon>eudicotyledons</taxon>
        <taxon>Gunneridae</taxon>
        <taxon>Pentapetalae</taxon>
        <taxon>asterids</taxon>
        <taxon>campanulids</taxon>
        <taxon>Asterales</taxon>
        <taxon>Asteraceae</taxon>
        <taxon>Cichorioideae</taxon>
        <taxon>Cichorieae</taxon>
        <taxon>Lactucinae</taxon>
        <taxon>Lactuca</taxon>
    </lineage>
</organism>
<dbReference type="AlphaFoldDB" id="A0AA35VEZ3"/>